<protein>
    <submittedName>
        <fullName evidence="1">Uncharacterized protein</fullName>
    </submittedName>
</protein>
<name>D5E3Y1_PRIM1</name>
<dbReference type="KEGG" id="bmq:BMQ_pBM60074"/>
<proteinExistence type="predicted"/>
<evidence type="ECO:0000313" key="1">
    <source>
        <dbReference type="EMBL" id="ADE72506.1"/>
    </source>
</evidence>
<geneLocation type="plasmid" evidence="1 2">
    <name>pBM600</name>
</geneLocation>
<dbReference type="HOGENOM" id="CLU_3149537_0_0_9"/>
<reference evidence="1 2" key="1">
    <citation type="journal article" date="2011" name="J. Bacteriol.">
        <title>Genome sequences of the biotechnologically important Bacillus megaterium strains QM B1551 and DSM319.</title>
        <authorList>
            <person name="Eppinger M."/>
            <person name="Bunk B."/>
            <person name="Johns M.A."/>
            <person name="Edirisinghe J.N."/>
            <person name="Kutumbaka K.K."/>
            <person name="Koenig S.S."/>
            <person name="Huot Creasy H."/>
            <person name="Rosovitz M.J."/>
            <person name="Riley D.R."/>
            <person name="Daugherty S."/>
            <person name="Martin M."/>
            <person name="Elbourne L.D."/>
            <person name="Paulsen I."/>
            <person name="Biedendieck R."/>
            <person name="Braun C."/>
            <person name="Grayburn S."/>
            <person name="Dhingra S."/>
            <person name="Lukyanchuk V."/>
            <person name="Ball B."/>
            <person name="Ul-Qamar R."/>
            <person name="Seibel J."/>
            <person name="Bremer E."/>
            <person name="Jahn D."/>
            <person name="Ravel J."/>
            <person name="Vary P.S."/>
        </authorList>
    </citation>
    <scope>NUCLEOTIDE SEQUENCE [LARGE SCALE GENOMIC DNA]</scope>
    <source>
        <strain evidence="2">ATCC 12872 / QMB1551</strain>
        <plasmid evidence="1">pBM600</plasmid>
    </source>
</reference>
<dbReference type="Proteomes" id="UP000000935">
    <property type="component" value="Plasmid pBM600"/>
</dbReference>
<organism evidence="1 2">
    <name type="scientific">Priestia megaterium (strain ATCC 12872 / QMB1551)</name>
    <name type="common">Bacillus megaterium</name>
    <dbReference type="NCBI Taxonomy" id="545693"/>
    <lineage>
        <taxon>Bacteria</taxon>
        <taxon>Bacillati</taxon>
        <taxon>Bacillota</taxon>
        <taxon>Bacilli</taxon>
        <taxon>Bacillales</taxon>
        <taxon>Bacillaceae</taxon>
        <taxon>Priestia</taxon>
    </lineage>
</organism>
<dbReference type="AlphaFoldDB" id="D5E3Y1"/>
<dbReference type="EMBL" id="CP001989">
    <property type="protein sequence ID" value="ADE72506.1"/>
    <property type="molecule type" value="Genomic_DNA"/>
</dbReference>
<keyword evidence="2" id="KW-1185">Reference proteome</keyword>
<evidence type="ECO:0000313" key="2">
    <source>
        <dbReference type="Proteomes" id="UP000000935"/>
    </source>
</evidence>
<keyword evidence="1" id="KW-0614">Plasmid</keyword>
<sequence>MLTKHVYHIQLKNRKDIGKFLVNAFSIYEWNYLKTLSNDNMLFKTYDK</sequence>
<accession>D5E3Y1</accession>
<gene>
    <name evidence="1" type="ordered locus">BMQ_pBM60074</name>
</gene>